<evidence type="ECO:0000313" key="4">
    <source>
        <dbReference type="Proteomes" id="UP000284379"/>
    </source>
</evidence>
<dbReference type="Proteomes" id="UP000284379">
    <property type="component" value="Unassembled WGS sequence"/>
</dbReference>
<keyword evidence="3" id="KW-0808">Transferase</keyword>
<reference evidence="3 4" key="1">
    <citation type="submission" date="2018-08" db="EMBL/GenBank/DDBJ databases">
        <title>A genome reference for cultivated species of the human gut microbiota.</title>
        <authorList>
            <person name="Zou Y."/>
            <person name="Xue W."/>
            <person name="Luo G."/>
        </authorList>
    </citation>
    <scope>NUCLEOTIDE SEQUENCE [LARGE SCALE GENOMIC DNA]</scope>
    <source>
        <strain evidence="3 4">AM40-30BH</strain>
    </source>
</reference>
<dbReference type="Pfam" id="PF00535">
    <property type="entry name" value="Glycos_transf_2"/>
    <property type="match status" value="1"/>
</dbReference>
<dbReference type="GO" id="GO:0016758">
    <property type="term" value="F:hexosyltransferase activity"/>
    <property type="evidence" value="ECO:0007669"/>
    <property type="project" value="UniProtKB-ARBA"/>
</dbReference>
<sequence length="287" mass="33331">MNNPLVTIGIPFFNGGVYLKYAILSVLNQTYWNWELILINDGSTDNSLDIIADFSDDRIKIIDDGMQLGLPTRLNQLSKMANGLFYARMDADDIMHYNRIESQVHYLLTHPDVDVVGTHSYIIDAQNKVVGKSKKQISCPKTVTDILSGGAFIHPSVMGYVRWFREHPYDSQLLRMQDLALWIDTVLDSNFFILPDNLLFYRAVGVPTLSRYLSTQSFFRKYILDIFFRKRTFLAYKLYLLSCIKSLVYLLFSLFKQSDRIIKKRYISISEKDLDFACKDLFFSITR</sequence>
<dbReference type="EMBL" id="QSGO01000001">
    <property type="protein sequence ID" value="RHB38425.1"/>
    <property type="molecule type" value="Genomic_DNA"/>
</dbReference>
<keyword evidence="1" id="KW-1133">Transmembrane helix</keyword>
<dbReference type="AlphaFoldDB" id="A0A413VXW9"/>
<comment type="caution">
    <text evidence="3">The sequence shown here is derived from an EMBL/GenBank/DDBJ whole genome shotgun (WGS) entry which is preliminary data.</text>
</comment>
<evidence type="ECO:0000259" key="2">
    <source>
        <dbReference type="Pfam" id="PF00535"/>
    </source>
</evidence>
<protein>
    <submittedName>
        <fullName evidence="3">Glycosyltransferase family 2 protein</fullName>
    </submittedName>
</protein>
<dbReference type="Gene3D" id="3.90.550.10">
    <property type="entry name" value="Spore Coat Polysaccharide Biosynthesis Protein SpsA, Chain A"/>
    <property type="match status" value="1"/>
</dbReference>
<accession>A0A413VXW9</accession>
<dbReference type="InterPro" id="IPR029044">
    <property type="entry name" value="Nucleotide-diphossugar_trans"/>
</dbReference>
<evidence type="ECO:0000313" key="3">
    <source>
        <dbReference type="EMBL" id="RHB38425.1"/>
    </source>
</evidence>
<feature type="domain" description="Glycosyltransferase 2-like" evidence="2">
    <location>
        <begin position="7"/>
        <end position="130"/>
    </location>
</feature>
<proteinExistence type="predicted"/>
<gene>
    <name evidence="3" type="ORF">DW888_00995</name>
</gene>
<dbReference type="CDD" id="cd00761">
    <property type="entry name" value="Glyco_tranf_GTA_type"/>
    <property type="match status" value="1"/>
</dbReference>
<dbReference type="PANTHER" id="PTHR22916">
    <property type="entry name" value="GLYCOSYLTRANSFERASE"/>
    <property type="match status" value="1"/>
</dbReference>
<dbReference type="SUPFAM" id="SSF53448">
    <property type="entry name" value="Nucleotide-diphospho-sugar transferases"/>
    <property type="match status" value="1"/>
</dbReference>
<keyword evidence="1" id="KW-0472">Membrane</keyword>
<organism evidence="3 4">
    <name type="scientific">Bacteroides nordii</name>
    <dbReference type="NCBI Taxonomy" id="291645"/>
    <lineage>
        <taxon>Bacteria</taxon>
        <taxon>Pseudomonadati</taxon>
        <taxon>Bacteroidota</taxon>
        <taxon>Bacteroidia</taxon>
        <taxon>Bacteroidales</taxon>
        <taxon>Bacteroidaceae</taxon>
        <taxon>Bacteroides</taxon>
    </lineage>
</organism>
<evidence type="ECO:0000256" key="1">
    <source>
        <dbReference type="SAM" id="Phobius"/>
    </source>
</evidence>
<dbReference type="PANTHER" id="PTHR22916:SF3">
    <property type="entry name" value="UDP-GLCNAC:BETAGAL BETA-1,3-N-ACETYLGLUCOSAMINYLTRANSFERASE-LIKE PROTEIN 1"/>
    <property type="match status" value="1"/>
</dbReference>
<feature type="transmembrane region" description="Helical" evidence="1">
    <location>
        <begin position="233"/>
        <end position="255"/>
    </location>
</feature>
<dbReference type="RefSeq" id="WP_122200679.1">
    <property type="nucleotide sequence ID" value="NZ_CABJFV010000001.1"/>
</dbReference>
<dbReference type="InterPro" id="IPR001173">
    <property type="entry name" value="Glyco_trans_2-like"/>
</dbReference>
<keyword evidence="1" id="KW-0812">Transmembrane</keyword>
<name>A0A413VXW9_9BACE</name>